<dbReference type="InterPro" id="IPR029058">
    <property type="entry name" value="AB_hydrolase_fold"/>
</dbReference>
<dbReference type="SUPFAM" id="SSF53474">
    <property type="entry name" value="alpha/beta-Hydrolases"/>
    <property type="match status" value="2"/>
</dbReference>
<comment type="subcellular location">
    <subcellularLocation>
        <location evidence="4">Secreted</location>
    </subcellularLocation>
</comment>
<keyword evidence="4" id="KW-0624">Polysaccharide degradation</keyword>
<feature type="region of interest" description="Disordered" evidence="5">
    <location>
        <begin position="1"/>
        <end position="22"/>
    </location>
</feature>
<evidence type="ECO:0000256" key="1">
    <source>
        <dbReference type="ARBA" id="ARBA00022487"/>
    </source>
</evidence>
<accession>A0A4Y7SM12</accession>
<keyword evidence="4" id="KW-0964">Secreted</keyword>
<proteinExistence type="inferred from homology"/>
<evidence type="ECO:0000256" key="3">
    <source>
        <dbReference type="ARBA" id="ARBA00022801"/>
    </source>
</evidence>
<organism evidence="6 7">
    <name type="scientific">Coprinellus micaceus</name>
    <name type="common">Glistening ink-cap mushroom</name>
    <name type="synonym">Coprinus micaceus</name>
    <dbReference type="NCBI Taxonomy" id="71717"/>
    <lineage>
        <taxon>Eukaryota</taxon>
        <taxon>Fungi</taxon>
        <taxon>Dikarya</taxon>
        <taxon>Basidiomycota</taxon>
        <taxon>Agaricomycotina</taxon>
        <taxon>Agaricomycetes</taxon>
        <taxon>Agaricomycetidae</taxon>
        <taxon>Agaricales</taxon>
        <taxon>Agaricineae</taxon>
        <taxon>Psathyrellaceae</taxon>
        <taxon>Coprinellus</taxon>
    </lineage>
</organism>
<keyword evidence="1 4" id="KW-0719">Serine esterase</keyword>
<sequence length="301" mass="32127">MQGTPNASLGQHRRQPRPRPLRTTIVPITTISTATSTTTAPATSIPVGQLTRLTANFGTNPTNVGISVYKPSSVKPNPGLLVALHGCGGNAQQFFSGSQFRQLADQRGFLVIYGSAANDMNCWDVTTSPSLTHDGGGDSRGLASAVRYAVSEWGVNPEKVFVTGFSSGAMMTNVMAGTYPDLFKGGAAFAGVAMGCLSKGNAPFSRTPQQWGDIVKKAYPAYTGSYPKMQLWHGTADNVLNITNLNEEVKQWTNMHGISQTATSTSPGTPKSNWAKSVYGAGAGRELCRDWEWARFARGRD</sequence>
<name>A0A4Y7SM12_COPMI</name>
<evidence type="ECO:0000256" key="2">
    <source>
        <dbReference type="ARBA" id="ARBA00022729"/>
    </source>
</evidence>
<feature type="compositionally biased region" description="Basic residues" evidence="5">
    <location>
        <begin position="11"/>
        <end position="20"/>
    </location>
</feature>
<dbReference type="EMBL" id="QPFP01000084">
    <property type="protein sequence ID" value="TEB22885.1"/>
    <property type="molecule type" value="Genomic_DNA"/>
</dbReference>
<dbReference type="GO" id="GO:0052689">
    <property type="term" value="F:carboxylic ester hydrolase activity"/>
    <property type="evidence" value="ECO:0007669"/>
    <property type="project" value="UniProtKB-KW"/>
</dbReference>
<dbReference type="NCBIfam" id="TIGR01840">
    <property type="entry name" value="esterase_phb"/>
    <property type="match status" value="1"/>
</dbReference>
<gene>
    <name evidence="6" type="ORF">FA13DRAFT_1757172</name>
</gene>
<evidence type="ECO:0000313" key="7">
    <source>
        <dbReference type="Proteomes" id="UP000298030"/>
    </source>
</evidence>
<evidence type="ECO:0000256" key="4">
    <source>
        <dbReference type="RuleBase" id="RU367147"/>
    </source>
</evidence>
<dbReference type="PANTHER" id="PTHR43037">
    <property type="entry name" value="UNNAMED PRODUCT-RELATED"/>
    <property type="match status" value="1"/>
</dbReference>
<dbReference type="GO" id="GO:0045493">
    <property type="term" value="P:xylan catabolic process"/>
    <property type="evidence" value="ECO:0007669"/>
    <property type="project" value="UniProtKB-UniRule"/>
</dbReference>
<keyword evidence="4" id="KW-0119">Carbohydrate metabolism</keyword>
<dbReference type="InterPro" id="IPR010126">
    <property type="entry name" value="Esterase_phb"/>
</dbReference>
<keyword evidence="7" id="KW-1185">Reference proteome</keyword>
<keyword evidence="3 4" id="KW-0378">Hydrolase</keyword>
<dbReference type="Pfam" id="PF10503">
    <property type="entry name" value="Esterase_PHB"/>
    <property type="match status" value="1"/>
</dbReference>
<dbReference type="GO" id="GO:0005576">
    <property type="term" value="C:extracellular region"/>
    <property type="evidence" value="ECO:0007669"/>
    <property type="project" value="UniProtKB-SubCell"/>
</dbReference>
<dbReference type="OrthoDB" id="2425929at2759"/>
<protein>
    <recommendedName>
        <fullName evidence="4">Carboxylic ester hydrolase</fullName>
        <ecNumber evidence="4">3.1.1.-</ecNumber>
    </recommendedName>
</protein>
<keyword evidence="2" id="KW-0732">Signal</keyword>
<evidence type="ECO:0000256" key="5">
    <source>
        <dbReference type="SAM" id="MobiDB-lite"/>
    </source>
</evidence>
<comment type="caution">
    <text evidence="6">The sequence shown here is derived from an EMBL/GenBank/DDBJ whole genome shotgun (WGS) entry which is preliminary data.</text>
</comment>
<comment type="function">
    <text evidence="4">Esterase involved in the hydrolysis of xylan, a major structural heterogeneous polysaccharide found in plant biomass representing the second most abundant polysaccharide in the biosphere, after cellulose.</text>
</comment>
<dbReference type="AlphaFoldDB" id="A0A4Y7SM12"/>
<dbReference type="InterPro" id="IPR050955">
    <property type="entry name" value="Plant_Biomass_Hydrol_Est"/>
</dbReference>
<dbReference type="EC" id="3.1.1.-" evidence="4"/>
<evidence type="ECO:0000313" key="6">
    <source>
        <dbReference type="EMBL" id="TEB22885.1"/>
    </source>
</evidence>
<dbReference type="PANTHER" id="PTHR43037:SF5">
    <property type="entry name" value="FERULOYL ESTERASE"/>
    <property type="match status" value="1"/>
</dbReference>
<dbReference type="STRING" id="71717.A0A4Y7SM12"/>
<reference evidence="6 7" key="1">
    <citation type="journal article" date="2019" name="Nat. Ecol. Evol.">
        <title>Megaphylogeny resolves global patterns of mushroom evolution.</title>
        <authorList>
            <person name="Varga T."/>
            <person name="Krizsan K."/>
            <person name="Foldi C."/>
            <person name="Dima B."/>
            <person name="Sanchez-Garcia M."/>
            <person name="Sanchez-Ramirez S."/>
            <person name="Szollosi G.J."/>
            <person name="Szarkandi J.G."/>
            <person name="Papp V."/>
            <person name="Albert L."/>
            <person name="Andreopoulos W."/>
            <person name="Angelini C."/>
            <person name="Antonin V."/>
            <person name="Barry K.W."/>
            <person name="Bougher N.L."/>
            <person name="Buchanan P."/>
            <person name="Buyck B."/>
            <person name="Bense V."/>
            <person name="Catcheside P."/>
            <person name="Chovatia M."/>
            <person name="Cooper J."/>
            <person name="Damon W."/>
            <person name="Desjardin D."/>
            <person name="Finy P."/>
            <person name="Geml J."/>
            <person name="Haridas S."/>
            <person name="Hughes K."/>
            <person name="Justo A."/>
            <person name="Karasinski D."/>
            <person name="Kautmanova I."/>
            <person name="Kiss B."/>
            <person name="Kocsube S."/>
            <person name="Kotiranta H."/>
            <person name="LaButti K.M."/>
            <person name="Lechner B.E."/>
            <person name="Liimatainen K."/>
            <person name="Lipzen A."/>
            <person name="Lukacs Z."/>
            <person name="Mihaltcheva S."/>
            <person name="Morgado L.N."/>
            <person name="Niskanen T."/>
            <person name="Noordeloos M.E."/>
            <person name="Ohm R.A."/>
            <person name="Ortiz-Santana B."/>
            <person name="Ovrebo C."/>
            <person name="Racz N."/>
            <person name="Riley R."/>
            <person name="Savchenko A."/>
            <person name="Shiryaev A."/>
            <person name="Soop K."/>
            <person name="Spirin V."/>
            <person name="Szebenyi C."/>
            <person name="Tomsovsky M."/>
            <person name="Tulloss R.E."/>
            <person name="Uehling J."/>
            <person name="Grigoriev I.V."/>
            <person name="Vagvolgyi C."/>
            <person name="Papp T."/>
            <person name="Martin F.M."/>
            <person name="Miettinen O."/>
            <person name="Hibbett D.S."/>
            <person name="Nagy L.G."/>
        </authorList>
    </citation>
    <scope>NUCLEOTIDE SEQUENCE [LARGE SCALE GENOMIC DNA]</scope>
    <source>
        <strain evidence="6 7">FP101781</strain>
    </source>
</reference>
<dbReference type="Proteomes" id="UP000298030">
    <property type="component" value="Unassembled WGS sequence"/>
</dbReference>
<comment type="similarity">
    <text evidence="4">Belongs to the carbohydrate esterase 1 (CE1) family.</text>
</comment>
<dbReference type="Gene3D" id="3.40.50.1820">
    <property type="entry name" value="alpha/beta hydrolase"/>
    <property type="match status" value="1"/>
</dbReference>